<dbReference type="EMBL" id="QLMK01000011">
    <property type="protein sequence ID" value="RAK27082.1"/>
    <property type="molecule type" value="Genomic_DNA"/>
</dbReference>
<name>A0A364JTH4_9HYPH</name>
<comment type="caution">
    <text evidence="1">The sequence shown here is derived from an EMBL/GenBank/DDBJ whole genome shotgun (WGS) entry which is preliminary data.</text>
</comment>
<dbReference type="RefSeq" id="WP_245412655.1">
    <property type="nucleotide sequence ID" value="NZ_JBHEEY010000011.1"/>
</dbReference>
<gene>
    <name evidence="1" type="ORF">C7374_11176</name>
</gene>
<organism evidence="1 2">
    <name type="scientific">Falsochrobactrum ovis</name>
    <dbReference type="NCBI Taxonomy" id="1293442"/>
    <lineage>
        <taxon>Bacteria</taxon>
        <taxon>Pseudomonadati</taxon>
        <taxon>Pseudomonadota</taxon>
        <taxon>Alphaproteobacteria</taxon>
        <taxon>Hyphomicrobiales</taxon>
        <taxon>Brucellaceae</taxon>
        <taxon>Falsochrobactrum</taxon>
    </lineage>
</organism>
<keyword evidence="2" id="KW-1185">Reference proteome</keyword>
<accession>A0A364JTH4</accession>
<evidence type="ECO:0000313" key="2">
    <source>
        <dbReference type="Proteomes" id="UP000249453"/>
    </source>
</evidence>
<evidence type="ECO:0000313" key="1">
    <source>
        <dbReference type="EMBL" id="RAK27082.1"/>
    </source>
</evidence>
<reference evidence="1 2" key="1">
    <citation type="submission" date="2018-06" db="EMBL/GenBank/DDBJ databases">
        <title>Genomic Encyclopedia of Type Strains, Phase IV (KMG-IV): sequencing the most valuable type-strain genomes for metagenomic binning, comparative biology and taxonomic classification.</title>
        <authorList>
            <person name="Goeker M."/>
        </authorList>
    </citation>
    <scope>NUCLEOTIDE SEQUENCE [LARGE SCALE GENOMIC DNA]</scope>
    <source>
        <strain evidence="1 2">DSM 26720</strain>
    </source>
</reference>
<proteinExistence type="predicted"/>
<protein>
    <submittedName>
        <fullName evidence="1">Uncharacterized protein</fullName>
    </submittedName>
</protein>
<dbReference type="Proteomes" id="UP000249453">
    <property type="component" value="Unassembled WGS sequence"/>
</dbReference>
<sequence>MAAKSKTERRNEKKAKTWQPKEDVVFIDVENPFYSRAHNVSRTNPRFIKASHNVKESAITSMAARGHLSVAQVRAAKTFCSLWEALGGSGARAIDYSREPVDGGKNPEAMTDKQMRAGQELKKCSSLLGVLGYELVCKIAGMGMSLEDVAGKERRRRDHAADSLRGCLEVLAVHWGYSNAKLRGWTA</sequence>
<dbReference type="AlphaFoldDB" id="A0A364JTH4"/>